<dbReference type="SUPFAM" id="SSF51182">
    <property type="entry name" value="RmlC-like cupins"/>
    <property type="match status" value="1"/>
</dbReference>
<comment type="caution">
    <text evidence="1">The sequence shown here is derived from an EMBL/GenBank/DDBJ whole genome shotgun (WGS) entry which is preliminary data.</text>
</comment>
<dbReference type="RefSeq" id="WP_111319299.1">
    <property type="nucleotide sequence ID" value="NZ_QKZT01000008.1"/>
</dbReference>
<dbReference type="Proteomes" id="UP000248882">
    <property type="component" value="Unassembled WGS sequence"/>
</dbReference>
<dbReference type="AlphaFoldDB" id="A0A2W7QU18"/>
<gene>
    <name evidence="1" type="ORF">LV85_02223</name>
</gene>
<proteinExistence type="predicted"/>
<dbReference type="OrthoDB" id="4411894at2"/>
<dbReference type="InterPro" id="IPR014710">
    <property type="entry name" value="RmlC-like_jellyroll"/>
</dbReference>
<reference evidence="1 2" key="1">
    <citation type="submission" date="2018-06" db="EMBL/GenBank/DDBJ databases">
        <title>Genomic Encyclopedia of Archaeal and Bacterial Type Strains, Phase II (KMG-II): from individual species to whole genera.</title>
        <authorList>
            <person name="Goeker M."/>
        </authorList>
    </citation>
    <scope>NUCLEOTIDE SEQUENCE [LARGE SCALE GENOMIC DNA]</scope>
    <source>
        <strain evidence="1 2">DSM 19830</strain>
    </source>
</reference>
<protein>
    <recommendedName>
        <fullName evidence="3">Cupin domain-containing protein</fullName>
    </recommendedName>
</protein>
<dbReference type="Gene3D" id="2.60.120.10">
    <property type="entry name" value="Jelly Rolls"/>
    <property type="match status" value="1"/>
</dbReference>
<evidence type="ECO:0000313" key="2">
    <source>
        <dbReference type="Proteomes" id="UP000248882"/>
    </source>
</evidence>
<sequence>MNILENLAFASERPSVCPIQRTDKTNYFAIGLLHEQILKKHTANVPSLLTVVKGEIEFFINGETIHLKEFDTYDIPVMVEHEVKGVKDKNIFTIVQEK</sequence>
<keyword evidence="2" id="KW-1185">Reference proteome</keyword>
<organism evidence="1 2">
    <name type="scientific">Algoriphagus chordae</name>
    <dbReference type="NCBI Taxonomy" id="237019"/>
    <lineage>
        <taxon>Bacteria</taxon>
        <taxon>Pseudomonadati</taxon>
        <taxon>Bacteroidota</taxon>
        <taxon>Cytophagia</taxon>
        <taxon>Cytophagales</taxon>
        <taxon>Cyclobacteriaceae</taxon>
        <taxon>Algoriphagus</taxon>
    </lineage>
</organism>
<evidence type="ECO:0000313" key="1">
    <source>
        <dbReference type="EMBL" id="PZX52073.1"/>
    </source>
</evidence>
<evidence type="ECO:0008006" key="3">
    <source>
        <dbReference type="Google" id="ProtNLM"/>
    </source>
</evidence>
<accession>A0A2W7QU18</accession>
<name>A0A2W7QU18_9BACT</name>
<dbReference type="EMBL" id="QKZT01000008">
    <property type="protein sequence ID" value="PZX52073.1"/>
    <property type="molecule type" value="Genomic_DNA"/>
</dbReference>
<dbReference type="InterPro" id="IPR011051">
    <property type="entry name" value="RmlC_Cupin_sf"/>
</dbReference>